<feature type="domain" description="SpoOB alpha-helical" evidence="4">
    <location>
        <begin position="7"/>
        <end position="58"/>
    </location>
</feature>
<keyword evidence="6" id="KW-1185">Reference proteome</keyword>
<sequence length="172" mass="19634">MKKAELTVSEVLEFSRHDFLNELQLVLMYIELGKMPESKQAILKVSNKIKQLSMLSKLGLPATNVWLNTFRWMYPFFQTTYSMSIETGTRKVNDLELRTFLDTFFQDLVDRLDPLSEYEIGFEVLAGPSDWSITLTISGSMNVNQELPTTGNNFFAEAVLADNVYVLKISGN</sequence>
<evidence type="ECO:0000259" key="4">
    <source>
        <dbReference type="Pfam" id="PF14689"/>
    </source>
</evidence>
<dbReference type="EMBL" id="JBHUGI010000006">
    <property type="protein sequence ID" value="MFD1927307.1"/>
    <property type="molecule type" value="Genomic_DNA"/>
</dbReference>
<keyword evidence="1" id="KW-0597">Phosphoprotein</keyword>
<dbReference type="SUPFAM" id="SSF55890">
    <property type="entry name" value="Sporulation response regulatory protein Spo0B"/>
    <property type="match status" value="1"/>
</dbReference>
<comment type="caution">
    <text evidence="5">The sequence shown here is derived from an EMBL/GenBank/DDBJ whole genome shotgun (WGS) entry which is preliminary data.</text>
</comment>
<protein>
    <submittedName>
        <fullName evidence="5">Spo0B domain-containing protein</fullName>
    </submittedName>
</protein>
<evidence type="ECO:0000256" key="1">
    <source>
        <dbReference type="ARBA" id="ARBA00022553"/>
    </source>
</evidence>
<reference evidence="6" key="1">
    <citation type="journal article" date="2019" name="Int. J. Syst. Evol. Microbiol.">
        <title>The Global Catalogue of Microorganisms (GCM) 10K type strain sequencing project: providing services to taxonomists for standard genome sequencing and annotation.</title>
        <authorList>
            <consortium name="The Broad Institute Genomics Platform"/>
            <consortium name="The Broad Institute Genome Sequencing Center for Infectious Disease"/>
            <person name="Wu L."/>
            <person name="Ma J."/>
        </authorList>
    </citation>
    <scope>NUCLEOTIDE SEQUENCE [LARGE SCALE GENOMIC DNA]</scope>
    <source>
        <strain evidence="6">CGMCC 4.7177</strain>
    </source>
</reference>
<keyword evidence="2" id="KW-0808">Transferase</keyword>
<evidence type="ECO:0000256" key="3">
    <source>
        <dbReference type="ARBA" id="ARBA00022777"/>
    </source>
</evidence>
<proteinExistence type="predicted"/>
<keyword evidence="3" id="KW-0418">Kinase</keyword>
<name>A0ABW4SCV1_9BACL</name>
<dbReference type="InterPro" id="IPR016120">
    <property type="entry name" value="Sig_transdc_His_kin_SpoOB"/>
</dbReference>
<organism evidence="5 6">
    <name type="scientific">Sporosarcina siberiensis</name>
    <dbReference type="NCBI Taxonomy" id="1365606"/>
    <lineage>
        <taxon>Bacteria</taxon>
        <taxon>Bacillati</taxon>
        <taxon>Bacillota</taxon>
        <taxon>Bacilli</taxon>
        <taxon>Bacillales</taxon>
        <taxon>Caryophanaceae</taxon>
        <taxon>Sporosarcina</taxon>
    </lineage>
</organism>
<evidence type="ECO:0000313" key="5">
    <source>
        <dbReference type="EMBL" id="MFD1927307.1"/>
    </source>
</evidence>
<evidence type="ECO:0000313" key="6">
    <source>
        <dbReference type="Proteomes" id="UP001597218"/>
    </source>
</evidence>
<gene>
    <name evidence="5" type="ORF">ACFSFY_04420</name>
</gene>
<accession>A0ABW4SCV1</accession>
<evidence type="ECO:0000256" key="2">
    <source>
        <dbReference type="ARBA" id="ARBA00022679"/>
    </source>
</evidence>
<dbReference type="InterPro" id="IPR039506">
    <property type="entry name" value="SPOB_a"/>
</dbReference>
<dbReference type="Proteomes" id="UP001597218">
    <property type="component" value="Unassembled WGS sequence"/>
</dbReference>
<dbReference type="Gene3D" id="1.10.287.130">
    <property type="match status" value="1"/>
</dbReference>
<dbReference type="Pfam" id="PF14689">
    <property type="entry name" value="SPOB_a"/>
    <property type="match status" value="1"/>
</dbReference>
<dbReference type="RefSeq" id="WP_381535954.1">
    <property type="nucleotide sequence ID" value="NZ_JBHUGI010000006.1"/>
</dbReference>